<dbReference type="GO" id="GO:0043953">
    <property type="term" value="P:protein transport by the Tat complex"/>
    <property type="evidence" value="ECO:0007669"/>
    <property type="project" value="InterPro"/>
</dbReference>
<dbReference type="Gene3D" id="1.20.5.3310">
    <property type="match status" value="1"/>
</dbReference>
<evidence type="ECO:0000256" key="6">
    <source>
        <dbReference type="ARBA" id="ARBA00022989"/>
    </source>
</evidence>
<evidence type="ECO:0000256" key="7">
    <source>
        <dbReference type="ARBA" id="ARBA00023010"/>
    </source>
</evidence>
<dbReference type="InterPro" id="IPR003369">
    <property type="entry name" value="TatA/B/E"/>
</dbReference>
<keyword evidence="6 9" id="KW-1133">Transmembrane helix</keyword>
<gene>
    <name evidence="10" type="ORF">ONB1V03_LOCUS39</name>
</gene>
<accession>A0A7R9L6V6</accession>
<dbReference type="PANTHER" id="PTHR42982">
    <property type="entry name" value="SEC-INDEPENDENT PROTEIN TRANSLOCASE PROTEIN TATA"/>
    <property type="match status" value="1"/>
</dbReference>
<sequence>MAGLSIWHVLIFAIVVILLFGTSKLKNLGKDVGGAVKDFKKSIKEEEATTASLTETRTLEHQTSNTDVNSTCLGSLRSWYWDQINFLKLRVLLPNGIANLNVQLVVSKMTSTVNYVFLNLENKCNKRCKKFKNLNKKCRLKCKSYNNKKLL</sequence>
<evidence type="ECO:0000256" key="8">
    <source>
        <dbReference type="ARBA" id="ARBA00023136"/>
    </source>
</evidence>
<keyword evidence="7" id="KW-0811">Translocation</keyword>
<dbReference type="HAMAP" id="MF_00236">
    <property type="entry name" value="TatA_E"/>
    <property type="match status" value="1"/>
</dbReference>
<evidence type="ECO:0000256" key="2">
    <source>
        <dbReference type="ARBA" id="ARBA00022448"/>
    </source>
</evidence>
<feature type="transmembrane region" description="Helical" evidence="9">
    <location>
        <begin position="6"/>
        <end position="22"/>
    </location>
</feature>
<reference evidence="10" key="1">
    <citation type="submission" date="2020-11" db="EMBL/GenBank/DDBJ databases">
        <authorList>
            <person name="Tran Van P."/>
        </authorList>
    </citation>
    <scope>NUCLEOTIDE SEQUENCE</scope>
</reference>
<name>A0A7R9L6V6_9ACAR</name>
<dbReference type="GO" id="GO:0005886">
    <property type="term" value="C:plasma membrane"/>
    <property type="evidence" value="ECO:0007669"/>
    <property type="project" value="UniProtKB-SubCell"/>
</dbReference>
<keyword evidence="5" id="KW-0653">Protein transport</keyword>
<dbReference type="NCBIfam" id="TIGR01411">
    <property type="entry name" value="tatAE"/>
    <property type="match status" value="1"/>
</dbReference>
<organism evidence="10">
    <name type="scientific">Oppiella nova</name>
    <dbReference type="NCBI Taxonomy" id="334625"/>
    <lineage>
        <taxon>Eukaryota</taxon>
        <taxon>Metazoa</taxon>
        <taxon>Ecdysozoa</taxon>
        <taxon>Arthropoda</taxon>
        <taxon>Chelicerata</taxon>
        <taxon>Arachnida</taxon>
        <taxon>Acari</taxon>
        <taxon>Acariformes</taxon>
        <taxon>Sarcoptiformes</taxon>
        <taxon>Oribatida</taxon>
        <taxon>Brachypylina</taxon>
        <taxon>Oppioidea</taxon>
        <taxon>Oppiidae</taxon>
        <taxon>Oppiella</taxon>
    </lineage>
</organism>
<dbReference type="EMBL" id="CAJPVJ010000001">
    <property type="protein sequence ID" value="CAG2155724.1"/>
    <property type="molecule type" value="Genomic_DNA"/>
</dbReference>
<proteinExistence type="inferred from homology"/>
<evidence type="ECO:0000313" key="11">
    <source>
        <dbReference type="Proteomes" id="UP000728032"/>
    </source>
</evidence>
<keyword evidence="3" id="KW-1003">Cell membrane</keyword>
<protein>
    <recommendedName>
        <fullName evidence="12">Sec-independent protein translocase protein TatA</fullName>
    </recommendedName>
</protein>
<evidence type="ECO:0000313" key="10">
    <source>
        <dbReference type="EMBL" id="CAD7636182.1"/>
    </source>
</evidence>
<dbReference type="AlphaFoldDB" id="A0A7R9L6V6"/>
<dbReference type="Proteomes" id="UP000728032">
    <property type="component" value="Unassembled WGS sequence"/>
</dbReference>
<evidence type="ECO:0000256" key="9">
    <source>
        <dbReference type="SAM" id="Phobius"/>
    </source>
</evidence>
<keyword evidence="11" id="KW-1185">Reference proteome</keyword>
<comment type="subcellular location">
    <subcellularLocation>
        <location evidence="1">Cell membrane</location>
        <topology evidence="1">Single-pass membrane protein</topology>
    </subcellularLocation>
</comment>
<evidence type="ECO:0008006" key="12">
    <source>
        <dbReference type="Google" id="ProtNLM"/>
    </source>
</evidence>
<keyword evidence="8 9" id="KW-0472">Membrane</keyword>
<evidence type="ECO:0000256" key="5">
    <source>
        <dbReference type="ARBA" id="ARBA00022927"/>
    </source>
</evidence>
<dbReference type="OrthoDB" id="1923722at2759"/>
<evidence type="ECO:0000256" key="4">
    <source>
        <dbReference type="ARBA" id="ARBA00022692"/>
    </source>
</evidence>
<dbReference type="InterPro" id="IPR006312">
    <property type="entry name" value="TatA/E"/>
</dbReference>
<dbReference type="Pfam" id="PF02416">
    <property type="entry name" value="TatA_B_E"/>
    <property type="match status" value="1"/>
</dbReference>
<keyword evidence="2" id="KW-0813">Transport</keyword>
<dbReference type="EMBL" id="OC914826">
    <property type="protein sequence ID" value="CAD7636182.1"/>
    <property type="molecule type" value="Genomic_DNA"/>
</dbReference>
<keyword evidence="4 9" id="KW-0812">Transmembrane</keyword>
<dbReference type="PANTHER" id="PTHR42982:SF1">
    <property type="entry name" value="SEC-INDEPENDENT PROTEIN TRANSLOCASE PROTEIN TATA"/>
    <property type="match status" value="1"/>
</dbReference>
<evidence type="ECO:0000256" key="1">
    <source>
        <dbReference type="ARBA" id="ARBA00004162"/>
    </source>
</evidence>
<evidence type="ECO:0000256" key="3">
    <source>
        <dbReference type="ARBA" id="ARBA00022475"/>
    </source>
</evidence>